<keyword evidence="8 17" id="KW-0812">Transmembrane</keyword>
<organism evidence="18 19">
    <name type="scientific">Malassezia yamatoensis</name>
    <dbReference type="NCBI Taxonomy" id="253288"/>
    <lineage>
        <taxon>Eukaryota</taxon>
        <taxon>Fungi</taxon>
        <taxon>Dikarya</taxon>
        <taxon>Basidiomycota</taxon>
        <taxon>Ustilaginomycotina</taxon>
        <taxon>Malasseziomycetes</taxon>
        <taxon>Malasseziales</taxon>
        <taxon>Malasseziaceae</taxon>
        <taxon>Malassezia</taxon>
    </lineage>
</organism>
<reference evidence="18 19" key="1">
    <citation type="submission" date="2023-03" db="EMBL/GenBank/DDBJ databases">
        <title>Mating type loci evolution in Malassezia.</title>
        <authorList>
            <person name="Coelho M.A."/>
        </authorList>
    </citation>
    <scope>NUCLEOTIDE SEQUENCE [LARGE SCALE GENOMIC DNA]</scope>
    <source>
        <strain evidence="18 19">CBS 9725</strain>
    </source>
</reference>
<dbReference type="EMBL" id="CP119943">
    <property type="protein sequence ID" value="WFC98459.1"/>
    <property type="molecule type" value="Genomic_DNA"/>
</dbReference>
<evidence type="ECO:0000256" key="7">
    <source>
        <dbReference type="ARBA" id="ARBA00022679"/>
    </source>
</evidence>
<dbReference type="InterPro" id="IPR048254">
    <property type="entry name" value="CDP_ALCOHOL_P_TRANSF_CS"/>
</dbReference>
<keyword evidence="10" id="KW-0460">Magnesium</keyword>
<evidence type="ECO:0000256" key="11">
    <source>
        <dbReference type="ARBA" id="ARBA00022989"/>
    </source>
</evidence>
<name>A0AAJ6CG59_9BASI</name>
<dbReference type="InterPro" id="IPR000462">
    <property type="entry name" value="CDP-OH_P_trans"/>
</dbReference>
<evidence type="ECO:0000256" key="5">
    <source>
        <dbReference type="ARBA" id="ARBA00013212"/>
    </source>
</evidence>
<dbReference type="GO" id="GO:0016020">
    <property type="term" value="C:membrane"/>
    <property type="evidence" value="ECO:0007669"/>
    <property type="project" value="UniProtKB-SubCell"/>
</dbReference>
<gene>
    <name evidence="18" type="primary">pis1</name>
    <name evidence="18" type="ORF">MYAM1_001187</name>
</gene>
<evidence type="ECO:0000256" key="10">
    <source>
        <dbReference type="ARBA" id="ARBA00022842"/>
    </source>
</evidence>
<evidence type="ECO:0000256" key="8">
    <source>
        <dbReference type="ARBA" id="ARBA00022692"/>
    </source>
</evidence>
<evidence type="ECO:0000256" key="12">
    <source>
        <dbReference type="ARBA" id="ARBA00023098"/>
    </source>
</evidence>
<proteinExistence type="inferred from homology"/>
<evidence type="ECO:0000256" key="4">
    <source>
        <dbReference type="ARBA" id="ARBA00010441"/>
    </source>
</evidence>
<dbReference type="EC" id="2.7.8.11" evidence="5"/>
<evidence type="ECO:0000256" key="17">
    <source>
        <dbReference type="SAM" id="Phobius"/>
    </source>
</evidence>
<evidence type="ECO:0000256" key="6">
    <source>
        <dbReference type="ARBA" id="ARBA00022516"/>
    </source>
</evidence>
<sequence length="271" mass="30696">MAPKRGKQTVRSKAHETGSKLSPAKENVFFFVPNLIGYARVVLAAISLYYMRDNPKVCTLLYCISCLLDAFDGMFARLLDQSTRFGAVLDMVTDRCTTSCLLCFLAAAYPRCALLFQFLVTLDFSSHYIHMYSTLVSGSGSHKAVDSSRSRILNLYYADNRVLFLFCAFNEIFFVCLYLMDFYKRPLGLDVTQFLPNALFAVLPLHKGSPLYHALHVYIPMLTWPQILGAITFPVCLGKQIINAVQFWKAAKVLVDLDLQDRSKRHIAKRS</sequence>
<dbReference type="AlphaFoldDB" id="A0AAJ6CG59"/>
<feature type="transmembrane region" description="Helical" evidence="17">
    <location>
        <begin position="162"/>
        <end position="180"/>
    </location>
</feature>
<evidence type="ECO:0000313" key="19">
    <source>
        <dbReference type="Proteomes" id="UP001219567"/>
    </source>
</evidence>
<dbReference type="PANTHER" id="PTHR15362">
    <property type="entry name" value="PHOSPHATIDYLINOSITOL SYNTHASE"/>
    <property type="match status" value="1"/>
</dbReference>
<dbReference type="InterPro" id="IPR014387">
    <property type="entry name" value="CDP_diag_ino_3_P_euk"/>
</dbReference>
<protein>
    <recommendedName>
        <fullName evidence="5">CDP-diacylglycerol--inositol 3-phosphatidyltransferase</fullName>
        <ecNumber evidence="5">2.7.8.11</ecNumber>
    </recommendedName>
</protein>
<keyword evidence="7 16" id="KW-0808">Transferase</keyword>
<evidence type="ECO:0000256" key="15">
    <source>
        <dbReference type="ARBA" id="ARBA00023264"/>
    </source>
</evidence>
<dbReference type="GO" id="GO:0005794">
    <property type="term" value="C:Golgi apparatus"/>
    <property type="evidence" value="ECO:0007669"/>
    <property type="project" value="TreeGrafter"/>
</dbReference>
<evidence type="ECO:0000256" key="9">
    <source>
        <dbReference type="ARBA" id="ARBA00022723"/>
    </source>
</evidence>
<dbReference type="Proteomes" id="UP001219567">
    <property type="component" value="Chromosome 1"/>
</dbReference>
<keyword evidence="13 17" id="KW-0472">Membrane</keyword>
<keyword evidence="14" id="KW-0594">Phospholipid biosynthesis</keyword>
<dbReference type="GO" id="GO:0006661">
    <property type="term" value="P:phosphatidylinositol biosynthetic process"/>
    <property type="evidence" value="ECO:0007669"/>
    <property type="project" value="TreeGrafter"/>
</dbReference>
<dbReference type="Pfam" id="PF01066">
    <property type="entry name" value="CDP-OH_P_transf"/>
    <property type="match status" value="1"/>
</dbReference>
<comment type="similarity">
    <text evidence="4 16">Belongs to the CDP-alcohol phosphatidyltransferase class-I family.</text>
</comment>
<feature type="transmembrane region" description="Helical" evidence="17">
    <location>
        <begin position="217"/>
        <end position="237"/>
    </location>
</feature>
<evidence type="ECO:0000256" key="16">
    <source>
        <dbReference type="RuleBase" id="RU003750"/>
    </source>
</evidence>
<dbReference type="InterPro" id="IPR043130">
    <property type="entry name" value="CDP-OH_PTrfase_TM_dom"/>
</dbReference>
<evidence type="ECO:0000256" key="3">
    <source>
        <dbReference type="ARBA" id="ARBA00004141"/>
    </source>
</evidence>
<comment type="cofactor">
    <cofactor evidence="2">
        <name>Mg(2+)</name>
        <dbReference type="ChEBI" id="CHEBI:18420"/>
    </cofactor>
</comment>
<keyword evidence="19" id="KW-1185">Reference proteome</keyword>
<dbReference type="PANTHER" id="PTHR15362:SF4">
    <property type="entry name" value="CDP-DIACYLGLYCEROL--INOSITOL 3-PHOSPHATIDYLTRANSFERASE"/>
    <property type="match status" value="1"/>
</dbReference>
<keyword evidence="6" id="KW-0444">Lipid biosynthesis</keyword>
<feature type="transmembrane region" description="Helical" evidence="17">
    <location>
        <begin position="28"/>
        <end position="51"/>
    </location>
</feature>
<keyword evidence="15" id="KW-1208">Phospholipid metabolism</keyword>
<dbReference type="GO" id="GO:0003881">
    <property type="term" value="F:CDP-diacylglycerol-inositol 3-phosphatidyltransferase activity"/>
    <property type="evidence" value="ECO:0007669"/>
    <property type="project" value="UniProtKB-EC"/>
</dbReference>
<accession>A0AAJ6CG59</accession>
<keyword evidence="9" id="KW-0479">Metal-binding</keyword>
<keyword evidence="11 17" id="KW-1133">Transmembrane helix</keyword>
<dbReference type="PIRSF" id="PIRSF000848">
    <property type="entry name" value="CDP_diag_ino_3_P"/>
    <property type="match status" value="1"/>
</dbReference>
<comment type="cofactor">
    <cofactor evidence="1">
        <name>Mn(2+)</name>
        <dbReference type="ChEBI" id="CHEBI:29035"/>
    </cofactor>
</comment>
<evidence type="ECO:0000256" key="13">
    <source>
        <dbReference type="ARBA" id="ARBA00023136"/>
    </source>
</evidence>
<evidence type="ECO:0000256" key="14">
    <source>
        <dbReference type="ARBA" id="ARBA00023209"/>
    </source>
</evidence>
<evidence type="ECO:0000256" key="2">
    <source>
        <dbReference type="ARBA" id="ARBA00001946"/>
    </source>
</evidence>
<dbReference type="Gene3D" id="1.20.120.1760">
    <property type="match status" value="1"/>
</dbReference>
<dbReference type="PROSITE" id="PS00379">
    <property type="entry name" value="CDP_ALCOHOL_P_TRANSF"/>
    <property type="match status" value="1"/>
</dbReference>
<comment type="subcellular location">
    <subcellularLocation>
        <location evidence="3">Membrane</location>
        <topology evidence="3">Multi-pass membrane protein</topology>
    </subcellularLocation>
</comment>
<evidence type="ECO:0000256" key="1">
    <source>
        <dbReference type="ARBA" id="ARBA00001936"/>
    </source>
</evidence>
<keyword evidence="12" id="KW-0443">Lipid metabolism</keyword>
<evidence type="ECO:0000313" key="18">
    <source>
        <dbReference type="EMBL" id="WFC98459.1"/>
    </source>
</evidence>
<dbReference type="GO" id="GO:0046872">
    <property type="term" value="F:metal ion binding"/>
    <property type="evidence" value="ECO:0007669"/>
    <property type="project" value="UniProtKB-KW"/>
</dbReference>
<dbReference type="FunFam" id="1.20.120.1760:FF:000011">
    <property type="entry name" value="Cdp-diacylglycerol-inositol 3-phosphatidyltransferase pis"/>
    <property type="match status" value="1"/>
</dbReference>